<dbReference type="CDD" id="cd03768">
    <property type="entry name" value="SR_ResInv"/>
    <property type="match status" value="1"/>
</dbReference>
<dbReference type="FunFam" id="3.40.50.1390:FF:000001">
    <property type="entry name" value="DNA recombinase"/>
    <property type="match status" value="1"/>
</dbReference>
<evidence type="ECO:0000256" key="6">
    <source>
        <dbReference type="PROSITE-ProRule" id="PRU10137"/>
    </source>
</evidence>
<dbReference type="PROSITE" id="PS00398">
    <property type="entry name" value="RECOMBINASES_2"/>
    <property type="match status" value="1"/>
</dbReference>
<proteinExistence type="inferred from homology"/>
<dbReference type="PANTHER" id="PTHR30461:SF2">
    <property type="entry name" value="SERINE RECOMBINASE PINE-RELATED"/>
    <property type="match status" value="1"/>
</dbReference>
<dbReference type="Gene3D" id="1.10.10.60">
    <property type="entry name" value="Homeodomain-like"/>
    <property type="match status" value="1"/>
</dbReference>
<dbReference type="PROSITE" id="PS00397">
    <property type="entry name" value="RECOMBINASES_1"/>
    <property type="match status" value="1"/>
</dbReference>
<dbReference type="RefSeq" id="WP_090853811.1">
    <property type="nucleotide sequence ID" value="NZ_FNJU01000004.1"/>
</dbReference>
<dbReference type="EMBL" id="FNJU01000004">
    <property type="protein sequence ID" value="SDP64088.1"/>
    <property type="molecule type" value="Genomic_DNA"/>
</dbReference>
<dbReference type="Pfam" id="PF02796">
    <property type="entry name" value="HTH_7"/>
    <property type="match status" value="1"/>
</dbReference>
<organism evidence="9 10">
    <name type="scientific">Litchfieldia salsa</name>
    <dbReference type="NCBI Taxonomy" id="930152"/>
    <lineage>
        <taxon>Bacteria</taxon>
        <taxon>Bacillati</taxon>
        <taxon>Bacillota</taxon>
        <taxon>Bacilli</taxon>
        <taxon>Bacillales</taxon>
        <taxon>Bacillaceae</taxon>
        <taxon>Litchfieldia</taxon>
    </lineage>
</organism>
<keyword evidence="2" id="KW-0229">DNA integration</keyword>
<evidence type="ECO:0000313" key="9">
    <source>
        <dbReference type="EMBL" id="SDP64088.1"/>
    </source>
</evidence>
<evidence type="ECO:0000256" key="2">
    <source>
        <dbReference type="ARBA" id="ARBA00022908"/>
    </source>
</evidence>
<evidence type="ECO:0000256" key="4">
    <source>
        <dbReference type="ARBA" id="ARBA00023172"/>
    </source>
</evidence>
<reference evidence="10" key="1">
    <citation type="submission" date="2016-10" db="EMBL/GenBank/DDBJ databases">
        <authorList>
            <person name="Varghese N."/>
            <person name="Submissions S."/>
        </authorList>
    </citation>
    <scope>NUCLEOTIDE SEQUENCE [LARGE SCALE GENOMIC DNA]</scope>
    <source>
        <strain evidence="10">IBRC-M10078</strain>
    </source>
</reference>
<comment type="similarity">
    <text evidence="1">Belongs to the site-specific recombinase resolvase family.</text>
</comment>
<sequence length="189" mass="21675">MKIGYARVSTQDQSLDVQLDALEKAGCEKIYQEKMSGMKDDRPQLHDLLKYAREGDVLVVYKLDRLGRSTKRLIELSDELQERGVELVSIRDSIDTTTAVGKAMFRMLAVLSEMERDLISERTRAGLESARARGRSGGRPKKDKKEIEKALKLYDTEQYTVKEIEEMTSVSKATLYREIRKRKGKEKIV</sequence>
<dbReference type="PANTHER" id="PTHR30461">
    <property type="entry name" value="DNA-INVERTASE FROM LAMBDOID PROPHAGE"/>
    <property type="match status" value="1"/>
</dbReference>
<dbReference type="STRING" id="930152.SAMN05216565_104315"/>
<evidence type="ECO:0000256" key="5">
    <source>
        <dbReference type="PIRSR" id="PIRSR606118-50"/>
    </source>
</evidence>
<dbReference type="GO" id="GO:0003677">
    <property type="term" value="F:DNA binding"/>
    <property type="evidence" value="ECO:0007669"/>
    <property type="project" value="UniProtKB-KW"/>
</dbReference>
<dbReference type="SMART" id="SM00857">
    <property type="entry name" value="Resolvase"/>
    <property type="match status" value="1"/>
</dbReference>
<evidence type="ECO:0000256" key="7">
    <source>
        <dbReference type="SAM" id="MobiDB-lite"/>
    </source>
</evidence>
<keyword evidence="10" id="KW-1185">Reference proteome</keyword>
<evidence type="ECO:0000259" key="8">
    <source>
        <dbReference type="PROSITE" id="PS51736"/>
    </source>
</evidence>
<gene>
    <name evidence="9" type="ORF">SAMN05216565_104315</name>
</gene>
<feature type="region of interest" description="Disordered" evidence="7">
    <location>
        <begin position="126"/>
        <end position="146"/>
    </location>
</feature>
<evidence type="ECO:0000256" key="1">
    <source>
        <dbReference type="ARBA" id="ARBA00009913"/>
    </source>
</evidence>
<dbReference type="InterPro" id="IPR006120">
    <property type="entry name" value="Resolvase_HTH_dom"/>
</dbReference>
<evidence type="ECO:0000313" key="10">
    <source>
        <dbReference type="Proteomes" id="UP000199159"/>
    </source>
</evidence>
<dbReference type="InterPro" id="IPR006118">
    <property type="entry name" value="Recombinase_CS"/>
</dbReference>
<feature type="active site" description="O-(5'-phospho-DNA)-serine intermediate" evidence="5 6">
    <location>
        <position position="9"/>
    </location>
</feature>
<dbReference type="GO" id="GO:0000150">
    <property type="term" value="F:DNA strand exchange activity"/>
    <property type="evidence" value="ECO:0007669"/>
    <property type="project" value="InterPro"/>
</dbReference>
<dbReference type="Proteomes" id="UP000199159">
    <property type="component" value="Unassembled WGS sequence"/>
</dbReference>
<dbReference type="SUPFAM" id="SSF53041">
    <property type="entry name" value="Resolvase-like"/>
    <property type="match status" value="1"/>
</dbReference>
<evidence type="ECO:0000256" key="3">
    <source>
        <dbReference type="ARBA" id="ARBA00023125"/>
    </source>
</evidence>
<feature type="domain" description="Resolvase/invertase-type recombinase catalytic" evidence="8">
    <location>
        <begin position="1"/>
        <end position="134"/>
    </location>
</feature>
<accession>A0A1H0UDM5</accession>
<protein>
    <submittedName>
        <fullName evidence="9">Site-specific DNA recombinase</fullName>
    </submittedName>
</protein>
<keyword evidence="4" id="KW-0233">DNA recombination</keyword>
<feature type="compositionally biased region" description="Basic residues" evidence="7">
    <location>
        <begin position="132"/>
        <end position="142"/>
    </location>
</feature>
<dbReference type="Pfam" id="PF00239">
    <property type="entry name" value="Resolvase"/>
    <property type="match status" value="1"/>
</dbReference>
<dbReference type="InterPro" id="IPR036162">
    <property type="entry name" value="Resolvase-like_N_sf"/>
</dbReference>
<dbReference type="GO" id="GO:0015074">
    <property type="term" value="P:DNA integration"/>
    <property type="evidence" value="ECO:0007669"/>
    <property type="project" value="UniProtKB-KW"/>
</dbReference>
<name>A0A1H0UDM5_9BACI</name>
<dbReference type="PROSITE" id="PS51736">
    <property type="entry name" value="RECOMBINASES_3"/>
    <property type="match status" value="1"/>
</dbReference>
<keyword evidence="3" id="KW-0238">DNA-binding</keyword>
<dbReference type="AlphaFoldDB" id="A0A1H0UDM5"/>
<dbReference type="InterPro" id="IPR006119">
    <property type="entry name" value="Resolv_N"/>
</dbReference>
<dbReference type="OrthoDB" id="9797501at2"/>
<dbReference type="InterPro" id="IPR050639">
    <property type="entry name" value="SSR_resolvase"/>
</dbReference>
<dbReference type="Gene3D" id="3.40.50.1390">
    <property type="entry name" value="Resolvase, N-terminal catalytic domain"/>
    <property type="match status" value="1"/>
</dbReference>